<reference evidence="2" key="1">
    <citation type="submission" date="2020-11" db="EMBL/GenBank/DDBJ databases">
        <title>Nocardioides cynanchi sp. nov., isolated from soil of rhizosphere of Cynanchum wilfordii.</title>
        <authorList>
            <person name="Lee J.-S."/>
            <person name="Suh M.K."/>
            <person name="Kim J.-S."/>
        </authorList>
    </citation>
    <scope>NUCLEOTIDE SEQUENCE</scope>
    <source>
        <strain evidence="2">KCTC 19276</strain>
    </source>
</reference>
<dbReference type="PANTHER" id="PTHR48207">
    <property type="entry name" value="SUCCINATE--HYDROXYMETHYLGLUTARATE COA-TRANSFERASE"/>
    <property type="match status" value="1"/>
</dbReference>
<dbReference type="InterPro" id="IPR003673">
    <property type="entry name" value="CoA-Trfase_fam_III"/>
</dbReference>
<dbReference type="EMBL" id="JADKPO010000031">
    <property type="protein sequence ID" value="MBF4769770.1"/>
    <property type="molecule type" value="Genomic_DNA"/>
</dbReference>
<dbReference type="InterPro" id="IPR023606">
    <property type="entry name" value="CoA-Trfase_III_dom_1_sf"/>
</dbReference>
<comment type="caution">
    <text evidence="2">The sequence shown here is derived from an EMBL/GenBank/DDBJ whole genome shotgun (WGS) entry which is preliminary data.</text>
</comment>
<keyword evidence="3" id="KW-1185">Reference proteome</keyword>
<dbReference type="InterPro" id="IPR050483">
    <property type="entry name" value="CoA-transferase_III_domain"/>
</dbReference>
<dbReference type="PANTHER" id="PTHR48207:SF3">
    <property type="entry name" value="SUCCINATE--HYDROXYMETHYLGLUTARATE COA-TRANSFERASE"/>
    <property type="match status" value="1"/>
</dbReference>
<dbReference type="Gene3D" id="3.40.50.10540">
    <property type="entry name" value="Crotonobetainyl-coa:carnitine coa-transferase, domain 1"/>
    <property type="match status" value="1"/>
</dbReference>
<organism evidence="2 3">
    <name type="scientific">Nocardioides agariphilus</name>
    <dbReference type="NCBI Taxonomy" id="433664"/>
    <lineage>
        <taxon>Bacteria</taxon>
        <taxon>Bacillati</taxon>
        <taxon>Actinomycetota</taxon>
        <taxon>Actinomycetes</taxon>
        <taxon>Propionibacteriales</taxon>
        <taxon>Nocardioidaceae</taxon>
        <taxon>Nocardioides</taxon>
    </lineage>
</organism>
<evidence type="ECO:0000313" key="2">
    <source>
        <dbReference type="EMBL" id="MBF4769770.1"/>
    </source>
</evidence>
<sequence length="389" mass="42278">MVLDLGQIYNGPYCSLLLAHMGARVIKIEPPDGESMRQRLPGEEIPAFVLMNSHREGLALDLKDPDGHDIFMRLVAEADVVIENYAEGTMERLGIGYDALAAVNPRIIVGSGKGFDPEGPWAGRLAMDLTVQAMTAVMSVTGFPDMPPVKAGAQIADIMGGVTLAVGVLGALHQRSRTGEGQHVKVSMQDAVIPALASNIAGYLETGGTLPERTGNRQNGLAVAPYNVYPTSDGWVAIFCVSEPHWHKLLDVMGERDRFGGEEFATMPRRAARMDEIDAVVESWTKVRTVEEILEILDASRIPSAPLLHVSDLLESQWFRRDGGMLEHVPHPTLHDARAFGSPIRLSASERRAITRAPYIGEHTGLVLSGDLGLTDDEIADLRRRGVVK</sequence>
<dbReference type="AlphaFoldDB" id="A0A930YR35"/>
<proteinExistence type="predicted"/>
<evidence type="ECO:0000313" key="3">
    <source>
        <dbReference type="Proteomes" id="UP000660668"/>
    </source>
</evidence>
<dbReference type="GO" id="GO:0008410">
    <property type="term" value="F:CoA-transferase activity"/>
    <property type="evidence" value="ECO:0007669"/>
    <property type="project" value="TreeGrafter"/>
</dbReference>
<dbReference type="InterPro" id="IPR044855">
    <property type="entry name" value="CoA-Trfase_III_dom3_sf"/>
</dbReference>
<protein>
    <submittedName>
        <fullName evidence="2">CoA transferase</fullName>
    </submittedName>
</protein>
<accession>A0A930YR35</accession>
<dbReference type="Proteomes" id="UP000660668">
    <property type="component" value="Unassembled WGS sequence"/>
</dbReference>
<evidence type="ECO:0000256" key="1">
    <source>
        <dbReference type="ARBA" id="ARBA00022679"/>
    </source>
</evidence>
<name>A0A930YR35_9ACTN</name>
<keyword evidence="1 2" id="KW-0808">Transferase</keyword>
<dbReference type="SUPFAM" id="SSF89796">
    <property type="entry name" value="CoA-transferase family III (CaiB/BaiF)"/>
    <property type="match status" value="1"/>
</dbReference>
<dbReference type="Gene3D" id="3.30.1540.10">
    <property type="entry name" value="formyl-coa transferase, domain 3"/>
    <property type="match status" value="1"/>
</dbReference>
<gene>
    <name evidence="2" type="ORF">ISU10_18530</name>
</gene>
<dbReference type="Pfam" id="PF02515">
    <property type="entry name" value="CoA_transf_3"/>
    <property type="match status" value="1"/>
</dbReference>